<dbReference type="InterPro" id="IPR014710">
    <property type="entry name" value="RmlC-like_jellyroll"/>
</dbReference>
<dbReference type="CDD" id="cd00038">
    <property type="entry name" value="CAP_ED"/>
    <property type="match status" value="1"/>
</dbReference>
<dbReference type="EMBL" id="CP023445">
    <property type="protein sequence ID" value="ATE58370.1"/>
    <property type="molecule type" value="Genomic_DNA"/>
</dbReference>
<dbReference type="PANTHER" id="PTHR24567:SF74">
    <property type="entry name" value="HTH-TYPE TRANSCRIPTIONAL REGULATOR ARCR"/>
    <property type="match status" value="1"/>
</dbReference>
<dbReference type="InterPro" id="IPR050397">
    <property type="entry name" value="Env_Response_Regulators"/>
</dbReference>
<reference evidence="2" key="1">
    <citation type="submission" date="2017-09" db="EMBL/GenBank/DDBJ databases">
        <title>Complete Genome Sequence of ansamitocin-producing Bacterium Actinosynnema pretiosum X47.</title>
        <authorList>
            <person name="Cao G."/>
            <person name="Zong G."/>
            <person name="Zhong C."/>
            <person name="Fu J."/>
        </authorList>
    </citation>
    <scope>NUCLEOTIDE SEQUENCE [LARGE SCALE GENOMIC DNA]</scope>
    <source>
        <strain evidence="2">X47</strain>
    </source>
</reference>
<keyword evidence="3" id="KW-1185">Reference proteome</keyword>
<dbReference type="PROSITE" id="PS50042">
    <property type="entry name" value="CNMP_BINDING_3"/>
    <property type="match status" value="1"/>
</dbReference>
<dbReference type="GO" id="GO:0003700">
    <property type="term" value="F:DNA-binding transcription factor activity"/>
    <property type="evidence" value="ECO:0007669"/>
    <property type="project" value="TreeGrafter"/>
</dbReference>
<proteinExistence type="predicted"/>
<dbReference type="Pfam" id="PF19307">
    <property type="entry name" value="SrpI-like"/>
    <property type="match status" value="1"/>
</dbReference>
<evidence type="ECO:0000259" key="1">
    <source>
        <dbReference type="PROSITE" id="PS50042"/>
    </source>
</evidence>
<dbReference type="NCBIfam" id="NF041163">
    <property type="entry name" value="encap_f2b"/>
    <property type="match status" value="1"/>
</dbReference>
<dbReference type="SUPFAM" id="SSF51206">
    <property type="entry name" value="cAMP-binding domain-like"/>
    <property type="match status" value="1"/>
</dbReference>
<dbReference type="InterPro" id="IPR018490">
    <property type="entry name" value="cNMP-bd_dom_sf"/>
</dbReference>
<dbReference type="Gene3D" id="2.60.120.10">
    <property type="entry name" value="Jelly Rolls"/>
    <property type="match status" value="1"/>
</dbReference>
<gene>
    <name evidence="2" type="ORF">CNX65_24750</name>
</gene>
<accession>A0A290ZH52</accession>
<dbReference type="InterPro" id="IPR000595">
    <property type="entry name" value="cNMP-bd_dom"/>
</dbReference>
<dbReference type="PANTHER" id="PTHR24567">
    <property type="entry name" value="CRP FAMILY TRANSCRIPTIONAL REGULATORY PROTEIN"/>
    <property type="match status" value="1"/>
</dbReference>
<dbReference type="RefSeq" id="WP_096497983.1">
    <property type="nucleotide sequence ID" value="NZ_CP023445.1"/>
</dbReference>
<organism evidence="2 3">
    <name type="scientific">Actinosynnema pretiosum</name>
    <dbReference type="NCBI Taxonomy" id="42197"/>
    <lineage>
        <taxon>Bacteria</taxon>
        <taxon>Bacillati</taxon>
        <taxon>Actinomycetota</taxon>
        <taxon>Actinomycetes</taxon>
        <taxon>Pseudonocardiales</taxon>
        <taxon>Pseudonocardiaceae</taxon>
        <taxon>Actinosynnema</taxon>
    </lineage>
</organism>
<dbReference type="InterPro" id="IPR049817">
    <property type="entry name" value="Encap_f2b"/>
</dbReference>
<dbReference type="SMART" id="SM00100">
    <property type="entry name" value="cNMP"/>
    <property type="match status" value="1"/>
</dbReference>
<name>A0A290ZH52_9PSEU</name>
<feature type="domain" description="Cyclic nucleotide-binding" evidence="1">
    <location>
        <begin position="106"/>
        <end position="197"/>
    </location>
</feature>
<dbReference type="GO" id="GO:0005829">
    <property type="term" value="C:cytosol"/>
    <property type="evidence" value="ECO:0007669"/>
    <property type="project" value="TreeGrafter"/>
</dbReference>
<dbReference type="Proteomes" id="UP000218505">
    <property type="component" value="Chromosome"/>
</dbReference>
<dbReference type="InterPro" id="IPR045641">
    <property type="entry name" value="SrpI-like"/>
</dbReference>
<evidence type="ECO:0000313" key="2">
    <source>
        <dbReference type="EMBL" id="ATE58370.1"/>
    </source>
</evidence>
<protein>
    <submittedName>
        <fullName evidence="2">Crp/Fnr family transcriptional regulator</fullName>
    </submittedName>
</protein>
<dbReference type="AlphaFoldDB" id="A0A290ZH52"/>
<evidence type="ECO:0000313" key="3">
    <source>
        <dbReference type="Proteomes" id="UP000218505"/>
    </source>
</evidence>
<dbReference type="KEGG" id="apre:CNX65_24750"/>
<sequence>MSVTDQGVESERPQLSLGTAAARNLATTTKSAPQMQNITSRWLLKVLPWEQAAGGAFRVNRRLSYAVGDGRLTFTNTGAAVQVVPQELCELPLLRGFEDVAVLAALASRFKQREFAAGEVVVERGRTQDAVHLVAHGRVNKIGETEYGDQTVLGVLADGDHFGGQCLAGPQGVWDFTVKAITPVTMLVLPWSVFEQLNGEMGGLRAHIQRMVNAGRQKQNQHGEAEIDIASGHEGEAPLPGTFVDYELAPREYELSVAQTVLNIHTRVADLYNEPMDQVEQQLRLTIEALRERQEHELVNNRDFGLLHNSDLGQRIHTRTGPPTPDDFDELLSLVWKQPTAFLAHPKVIAAFGRECTKRGIYPQNTDLNGHLVPAWRGVPVLPCNKIGISDQRTSSVILLRAGKDNQGVIGLHQTGLPDEYQPGLNVRFMGINERAVMSYLVSTYYSAAIMVPDAVGVLEHVELGRED</sequence>
<dbReference type="Pfam" id="PF00027">
    <property type="entry name" value="cNMP_binding"/>
    <property type="match status" value="1"/>
</dbReference>